<dbReference type="EMBL" id="VOIH02000011">
    <property type="protein sequence ID" value="KAF3433439.1"/>
    <property type="molecule type" value="Genomic_DNA"/>
</dbReference>
<organism evidence="2 3">
    <name type="scientific">Rhamnella rubrinervis</name>
    <dbReference type="NCBI Taxonomy" id="2594499"/>
    <lineage>
        <taxon>Eukaryota</taxon>
        <taxon>Viridiplantae</taxon>
        <taxon>Streptophyta</taxon>
        <taxon>Embryophyta</taxon>
        <taxon>Tracheophyta</taxon>
        <taxon>Spermatophyta</taxon>
        <taxon>Magnoliopsida</taxon>
        <taxon>eudicotyledons</taxon>
        <taxon>Gunneridae</taxon>
        <taxon>Pentapetalae</taxon>
        <taxon>rosids</taxon>
        <taxon>fabids</taxon>
        <taxon>Rosales</taxon>
        <taxon>Rhamnaceae</taxon>
        <taxon>rhamnoid group</taxon>
        <taxon>Rhamneae</taxon>
        <taxon>Rhamnella</taxon>
    </lineage>
</organism>
<accession>A0A8K0DSG2</accession>
<feature type="region of interest" description="Disordered" evidence="1">
    <location>
        <begin position="41"/>
        <end position="60"/>
    </location>
</feature>
<sequence length="138" mass="15129">MGTDIRSTSDLGAAPNRTYYNTNVGKNVQIISDNDIVENECSSLQGEDSSKPSQDFDGTSYVGQHSNSMVMVPFNSSSSLATAQLNLDLVALYPSVSETTDKDLWNIVKRELGRPKKGEIDRRLQLLIAELGLTKPFT</sequence>
<gene>
    <name evidence="2" type="ORF">FNV43_RR24541</name>
</gene>
<protein>
    <submittedName>
        <fullName evidence="2">Uncharacterized protein</fullName>
    </submittedName>
</protein>
<comment type="caution">
    <text evidence="2">The sequence shown here is derived from an EMBL/GenBank/DDBJ whole genome shotgun (WGS) entry which is preliminary data.</text>
</comment>
<dbReference type="Proteomes" id="UP000796880">
    <property type="component" value="Unassembled WGS sequence"/>
</dbReference>
<evidence type="ECO:0000313" key="2">
    <source>
        <dbReference type="EMBL" id="KAF3433439.1"/>
    </source>
</evidence>
<proteinExistence type="predicted"/>
<evidence type="ECO:0000313" key="3">
    <source>
        <dbReference type="Proteomes" id="UP000796880"/>
    </source>
</evidence>
<dbReference type="AlphaFoldDB" id="A0A8K0DSG2"/>
<reference evidence="2" key="1">
    <citation type="submission" date="2020-03" db="EMBL/GenBank/DDBJ databases">
        <title>A high-quality chromosome-level genome assembly of a woody plant with both climbing and erect habits, Rhamnella rubrinervis.</title>
        <authorList>
            <person name="Lu Z."/>
            <person name="Yang Y."/>
            <person name="Zhu X."/>
            <person name="Sun Y."/>
        </authorList>
    </citation>
    <scope>NUCLEOTIDE SEQUENCE</scope>
    <source>
        <strain evidence="2">BYM</strain>
        <tissue evidence="2">Leaf</tissue>
    </source>
</reference>
<evidence type="ECO:0000256" key="1">
    <source>
        <dbReference type="SAM" id="MobiDB-lite"/>
    </source>
</evidence>
<keyword evidence="3" id="KW-1185">Reference proteome</keyword>
<name>A0A8K0DSG2_9ROSA</name>